<evidence type="ECO:0000256" key="2">
    <source>
        <dbReference type="ARBA" id="ARBA00008897"/>
    </source>
</evidence>
<comment type="subcellular location">
    <subcellularLocation>
        <location evidence="1">Nucleus</location>
    </subcellularLocation>
</comment>
<dbReference type="FunFam" id="3.40.50.300:FF:000239">
    <property type="entry name" value="Meiotic recombination protein DMC1"/>
    <property type="match status" value="1"/>
</dbReference>
<keyword evidence="3 9" id="KW-0547">Nucleotide-binding</keyword>
<organism evidence="12 13">
    <name type="scientific">Stentor coeruleus</name>
    <dbReference type="NCBI Taxonomy" id="5963"/>
    <lineage>
        <taxon>Eukaryota</taxon>
        <taxon>Sar</taxon>
        <taxon>Alveolata</taxon>
        <taxon>Ciliophora</taxon>
        <taxon>Postciliodesmatophora</taxon>
        <taxon>Heterotrichea</taxon>
        <taxon>Heterotrichida</taxon>
        <taxon>Stentoridae</taxon>
        <taxon>Stentor</taxon>
    </lineage>
</organism>
<dbReference type="OrthoDB" id="10251254at2759"/>
<dbReference type="GO" id="GO:0042148">
    <property type="term" value="P:DNA strand invasion"/>
    <property type="evidence" value="ECO:0007669"/>
    <property type="project" value="TreeGrafter"/>
</dbReference>
<dbReference type="GO" id="GO:0000730">
    <property type="term" value="P:DNA recombinase assembly"/>
    <property type="evidence" value="ECO:0007669"/>
    <property type="project" value="TreeGrafter"/>
</dbReference>
<dbReference type="InterPro" id="IPR016467">
    <property type="entry name" value="DNA_recomb/repair_RecA-like"/>
</dbReference>
<accession>A0A1R2BZ01</accession>
<evidence type="ECO:0000256" key="4">
    <source>
        <dbReference type="ARBA" id="ARBA00022840"/>
    </source>
</evidence>
<evidence type="ECO:0000259" key="11">
    <source>
        <dbReference type="PROSITE" id="PS50163"/>
    </source>
</evidence>
<evidence type="ECO:0000313" key="13">
    <source>
        <dbReference type="Proteomes" id="UP000187209"/>
    </source>
</evidence>
<dbReference type="SMART" id="SM00382">
    <property type="entry name" value="AAA"/>
    <property type="match status" value="1"/>
</dbReference>
<gene>
    <name evidence="12" type="ORF">SteCoe_17466</name>
</gene>
<keyword evidence="13" id="KW-1185">Reference proteome</keyword>
<keyword evidence="4 9" id="KW-0067">ATP-binding</keyword>
<evidence type="ECO:0000256" key="7">
    <source>
        <dbReference type="ARBA" id="ARBA00023254"/>
    </source>
</evidence>
<name>A0A1R2BZ01_9CILI</name>
<dbReference type="PROSITE" id="PS50162">
    <property type="entry name" value="RECA_2"/>
    <property type="match status" value="1"/>
</dbReference>
<evidence type="ECO:0008006" key="14">
    <source>
        <dbReference type="Google" id="ProtNLM"/>
    </source>
</evidence>
<evidence type="ECO:0000256" key="9">
    <source>
        <dbReference type="RuleBase" id="RU003422"/>
    </source>
</evidence>
<dbReference type="PIRSF" id="PIRSF005856">
    <property type="entry name" value="Rad51"/>
    <property type="match status" value="1"/>
</dbReference>
<dbReference type="AlphaFoldDB" id="A0A1R2BZ01"/>
<keyword evidence="5" id="KW-0238">DNA-binding</keyword>
<evidence type="ECO:0000256" key="5">
    <source>
        <dbReference type="ARBA" id="ARBA00023125"/>
    </source>
</evidence>
<feature type="domain" description="RecA family profile 1" evidence="10">
    <location>
        <begin position="88"/>
        <end position="259"/>
    </location>
</feature>
<dbReference type="InterPro" id="IPR027417">
    <property type="entry name" value="P-loop_NTPase"/>
</dbReference>
<dbReference type="Gene3D" id="1.10.150.20">
    <property type="entry name" value="5' to 3' exonuclease, C-terminal subdomain"/>
    <property type="match status" value="1"/>
</dbReference>
<proteinExistence type="inferred from homology"/>
<dbReference type="InterPro" id="IPR003593">
    <property type="entry name" value="AAA+_ATPase"/>
</dbReference>
<dbReference type="GO" id="GO:0003690">
    <property type="term" value="F:double-stranded DNA binding"/>
    <property type="evidence" value="ECO:0007669"/>
    <property type="project" value="TreeGrafter"/>
</dbReference>
<evidence type="ECO:0000256" key="6">
    <source>
        <dbReference type="ARBA" id="ARBA00023242"/>
    </source>
</evidence>
<evidence type="ECO:0000256" key="3">
    <source>
        <dbReference type="ARBA" id="ARBA00022741"/>
    </source>
</evidence>
<evidence type="ECO:0000256" key="1">
    <source>
        <dbReference type="ARBA" id="ARBA00004123"/>
    </source>
</evidence>
<protein>
    <recommendedName>
        <fullName evidence="14">DNA repair protein RAD51 homolog</fullName>
    </recommendedName>
</protein>
<dbReference type="NCBIfam" id="TIGR02238">
    <property type="entry name" value="recomb_DMC1"/>
    <property type="match status" value="1"/>
</dbReference>
<evidence type="ECO:0000259" key="10">
    <source>
        <dbReference type="PROSITE" id="PS50162"/>
    </source>
</evidence>
<reference evidence="12 13" key="1">
    <citation type="submission" date="2016-11" db="EMBL/GenBank/DDBJ databases">
        <title>The macronuclear genome of Stentor coeruleus: a giant cell with tiny introns.</title>
        <authorList>
            <person name="Slabodnick M."/>
            <person name="Ruby J.G."/>
            <person name="Reiff S.B."/>
            <person name="Swart E.C."/>
            <person name="Gosai S."/>
            <person name="Prabakaran S."/>
            <person name="Witkowska E."/>
            <person name="Larue G.E."/>
            <person name="Fisher S."/>
            <person name="Freeman R.M."/>
            <person name="Gunawardena J."/>
            <person name="Chu W."/>
            <person name="Stover N.A."/>
            <person name="Gregory B.D."/>
            <person name="Nowacki M."/>
            <person name="Derisi J."/>
            <person name="Roy S.W."/>
            <person name="Marshall W.F."/>
            <person name="Sood P."/>
        </authorList>
    </citation>
    <scope>NUCLEOTIDE SEQUENCE [LARGE SCALE GENOMIC DNA]</scope>
    <source>
        <strain evidence="12">WM001</strain>
    </source>
</reference>
<keyword evidence="6" id="KW-0539">Nucleus</keyword>
<dbReference type="GO" id="GO:0000794">
    <property type="term" value="C:condensed nuclear chromosome"/>
    <property type="evidence" value="ECO:0007669"/>
    <property type="project" value="TreeGrafter"/>
</dbReference>
<evidence type="ECO:0000256" key="8">
    <source>
        <dbReference type="ARBA" id="ARBA00023306"/>
    </source>
</evidence>
<dbReference type="InterPro" id="IPR020588">
    <property type="entry name" value="RecA_ATP-bd"/>
</dbReference>
<keyword evidence="7" id="KW-0469">Meiosis</keyword>
<dbReference type="PANTHER" id="PTHR22942:SF30">
    <property type="entry name" value="MEIOTIC RECOMBINATION PROTEIN DMC1_LIM15 HOMOLOG"/>
    <property type="match status" value="1"/>
</dbReference>
<dbReference type="PANTHER" id="PTHR22942">
    <property type="entry name" value="RECA/RAD51/RADA DNA STRAND-PAIRING FAMILY MEMBER"/>
    <property type="match status" value="1"/>
</dbReference>
<comment type="similarity">
    <text evidence="2">Belongs to the RecA family. DMC1 subfamily.</text>
</comment>
<keyword evidence="8" id="KW-0131">Cell cycle</keyword>
<dbReference type="GO" id="GO:0007131">
    <property type="term" value="P:reciprocal meiotic recombination"/>
    <property type="evidence" value="ECO:0007669"/>
    <property type="project" value="InterPro"/>
</dbReference>
<dbReference type="PROSITE" id="PS50163">
    <property type="entry name" value="RECA_3"/>
    <property type="match status" value="1"/>
</dbReference>
<dbReference type="GO" id="GO:0000150">
    <property type="term" value="F:DNA strand exchange activity"/>
    <property type="evidence" value="ECO:0007669"/>
    <property type="project" value="InterPro"/>
</dbReference>
<dbReference type="Proteomes" id="UP000187209">
    <property type="component" value="Unassembled WGS sequence"/>
</dbReference>
<dbReference type="Pfam" id="PF08423">
    <property type="entry name" value="Rad51"/>
    <property type="match status" value="1"/>
</dbReference>
<dbReference type="SUPFAM" id="SSF52540">
    <property type="entry name" value="P-loop containing nucleoside triphosphate hydrolases"/>
    <property type="match status" value="1"/>
</dbReference>
<dbReference type="InterPro" id="IPR013632">
    <property type="entry name" value="Rad51_C"/>
</dbReference>
<dbReference type="GO" id="GO:0070192">
    <property type="term" value="P:chromosome organization involved in meiotic cell cycle"/>
    <property type="evidence" value="ECO:0007669"/>
    <property type="project" value="TreeGrafter"/>
</dbReference>
<dbReference type="Pfam" id="PF14520">
    <property type="entry name" value="HHH_5"/>
    <property type="match status" value="1"/>
</dbReference>
<dbReference type="InterPro" id="IPR010995">
    <property type="entry name" value="DNA_repair_Rad51/TF_NusA_a-hlx"/>
</dbReference>
<evidence type="ECO:0000313" key="12">
    <source>
        <dbReference type="EMBL" id="OMJ81979.1"/>
    </source>
</evidence>
<dbReference type="NCBIfam" id="NF003301">
    <property type="entry name" value="PRK04301.1"/>
    <property type="match status" value="1"/>
</dbReference>
<comment type="caution">
    <text evidence="12">The sequence shown here is derived from an EMBL/GenBank/DDBJ whole genome shotgun (WGS) entry which is preliminary data.</text>
</comment>
<dbReference type="Gene3D" id="3.40.50.300">
    <property type="entry name" value="P-loop containing nucleotide triphosphate hydrolases"/>
    <property type="match status" value="1"/>
</dbReference>
<feature type="domain" description="RecA family profile 2" evidence="11">
    <location>
        <begin position="266"/>
        <end position="329"/>
    </location>
</feature>
<dbReference type="InterPro" id="IPR020587">
    <property type="entry name" value="RecA_monomer-monomer_interface"/>
</dbReference>
<dbReference type="EMBL" id="MPUH01000359">
    <property type="protein sequence ID" value="OMJ81979.1"/>
    <property type="molecule type" value="Genomic_DNA"/>
</dbReference>
<dbReference type="GO" id="GO:0006312">
    <property type="term" value="P:mitotic recombination"/>
    <property type="evidence" value="ECO:0007669"/>
    <property type="project" value="TreeGrafter"/>
</dbReference>
<dbReference type="GO" id="GO:0140664">
    <property type="term" value="F:ATP-dependent DNA damage sensor activity"/>
    <property type="evidence" value="ECO:0007669"/>
    <property type="project" value="InterPro"/>
</dbReference>
<dbReference type="SUPFAM" id="SSF47794">
    <property type="entry name" value="Rad51 N-terminal domain-like"/>
    <property type="match status" value="1"/>
</dbReference>
<dbReference type="GO" id="GO:0005524">
    <property type="term" value="F:ATP binding"/>
    <property type="evidence" value="ECO:0007669"/>
    <property type="project" value="UniProtKB-KW"/>
</dbReference>
<dbReference type="GO" id="GO:0003697">
    <property type="term" value="F:single-stranded DNA binding"/>
    <property type="evidence" value="ECO:0007669"/>
    <property type="project" value="TreeGrafter"/>
</dbReference>
<dbReference type="InterPro" id="IPR011940">
    <property type="entry name" value="Dmc1"/>
</dbReference>
<dbReference type="CDD" id="cd19514">
    <property type="entry name" value="DMC1"/>
    <property type="match status" value="1"/>
</dbReference>
<sequence length="329" mass="35866">MQVEEEEYVPCFSEVDKLQNYGINAADLTKLKSAGLCTVLGVLMTTKKDLISIKGLSEAKVEKILEAAQKHESASFMTGIELQGKRQQVFRLTTGSSALDNLLGGGIESSAITEAFGEFRSGKTQIALTLCITAQMPKTSGGGMGKVAYIDTEGTFRPERIAQIASRFNLNPEAVLENILYARAYTVEHQFQLLTLIAAKMTEEPFALLVVDSIMALFRVDYSGRGELSERQQVLGKMLSRIMKISEQYNIVVYITNQVMADPGGGVSFVPDPKKPIGGHVLAHASTTRLYLRKGRGEQRICKIFDSPCLPEGEATFQIGPGGVEEASE</sequence>